<reference evidence="2 3" key="1">
    <citation type="journal article" date="2011" name="Cell">
        <title>The monarch butterfly genome yields insights into long-distance migration.</title>
        <authorList>
            <person name="Zhan S."/>
            <person name="Merlin C."/>
            <person name="Boore J.L."/>
            <person name="Reppert S.M."/>
        </authorList>
    </citation>
    <scope>NUCLEOTIDE SEQUENCE [LARGE SCALE GENOMIC DNA]</scope>
    <source>
        <strain evidence="2">F-2</strain>
    </source>
</reference>
<dbReference type="AlphaFoldDB" id="A0A212F7Y1"/>
<dbReference type="KEGG" id="dpl:KGM_201902"/>
<protein>
    <submittedName>
        <fullName evidence="2">Viral A-type inclusion repeat protein</fullName>
    </submittedName>
</protein>
<organism evidence="2 3">
    <name type="scientific">Danaus plexippus plexippus</name>
    <dbReference type="NCBI Taxonomy" id="278856"/>
    <lineage>
        <taxon>Eukaryota</taxon>
        <taxon>Metazoa</taxon>
        <taxon>Ecdysozoa</taxon>
        <taxon>Arthropoda</taxon>
        <taxon>Hexapoda</taxon>
        <taxon>Insecta</taxon>
        <taxon>Pterygota</taxon>
        <taxon>Neoptera</taxon>
        <taxon>Endopterygota</taxon>
        <taxon>Lepidoptera</taxon>
        <taxon>Glossata</taxon>
        <taxon>Ditrysia</taxon>
        <taxon>Papilionoidea</taxon>
        <taxon>Nymphalidae</taxon>
        <taxon>Danainae</taxon>
        <taxon>Danaini</taxon>
        <taxon>Danaina</taxon>
        <taxon>Danaus</taxon>
        <taxon>Danaus</taxon>
    </lineage>
</organism>
<evidence type="ECO:0000313" key="3">
    <source>
        <dbReference type="Proteomes" id="UP000007151"/>
    </source>
</evidence>
<comment type="caution">
    <text evidence="2">The sequence shown here is derived from an EMBL/GenBank/DDBJ whole genome shotgun (WGS) entry which is preliminary data.</text>
</comment>
<evidence type="ECO:0000256" key="1">
    <source>
        <dbReference type="SAM" id="Coils"/>
    </source>
</evidence>
<gene>
    <name evidence="2" type="ORF">KGM_201902</name>
</gene>
<keyword evidence="1" id="KW-0175">Coiled coil</keyword>
<dbReference type="EMBL" id="AGBW02009824">
    <property type="protein sequence ID" value="OWR49840.1"/>
    <property type="molecule type" value="Genomic_DNA"/>
</dbReference>
<proteinExistence type="predicted"/>
<accession>A0A212F7Y1</accession>
<feature type="coiled-coil region" evidence="1">
    <location>
        <begin position="199"/>
        <end position="261"/>
    </location>
</feature>
<dbReference type="InParanoid" id="A0A212F7Y1"/>
<keyword evidence="3" id="KW-1185">Reference proteome</keyword>
<dbReference type="Proteomes" id="UP000007151">
    <property type="component" value="Unassembled WGS sequence"/>
</dbReference>
<name>A0A212F7Y1_DANPL</name>
<sequence length="318" mass="36381">MSSMDNGECVCAEATTLGILKEVHSAYKHKLQVIDRMSGGEKLQKQVEVLQSWVEDLVDQNTLLARTVEELETEFTSKLLVERRRHSEVVSELQTETCVLRRRLSRKDADLRGLLEVLRRLREFDHCSIDGIHFHEVTESDIFGTVLWDVPKKDAEVTADICCTQEFECPAQCGDSEPVRERALYSGRLQQMESSGDNIRSLRQLNVSLSEEVRALQRVCGALDDQCRAMNLRARFKDDVIHEMRRQLRQAKAKLKELSESNIPKSQKAQEVCREAVSMESLVGCAPRHRHRQDERHLNCSCHSSIYDVSDDDASKPE</sequence>
<evidence type="ECO:0000313" key="2">
    <source>
        <dbReference type="EMBL" id="OWR49840.1"/>
    </source>
</evidence>
<dbReference type="eggNOG" id="ENOG502SCV2">
    <property type="taxonomic scope" value="Eukaryota"/>
</dbReference>